<comment type="catalytic activity">
    <reaction evidence="5">
        <text>an aliphatic primary amide = an aliphatic nitrile + H2O</text>
        <dbReference type="Rhea" id="RHEA:12673"/>
        <dbReference type="ChEBI" id="CHEBI:15377"/>
        <dbReference type="ChEBI" id="CHEBI:65285"/>
        <dbReference type="ChEBI" id="CHEBI:80291"/>
        <dbReference type="EC" id="4.2.1.84"/>
    </reaction>
</comment>
<evidence type="ECO:0000313" key="8">
    <source>
        <dbReference type="EMBL" id="CAB3754718.1"/>
    </source>
</evidence>
<proteinExistence type="inferred from homology"/>
<evidence type="ECO:0000256" key="1">
    <source>
        <dbReference type="ARBA" id="ARBA00004042"/>
    </source>
</evidence>
<name>A0A6J5DKW0_9BURK</name>
<dbReference type="InterPro" id="IPR042262">
    <property type="entry name" value="CN_hydtase_beta_C"/>
</dbReference>
<dbReference type="InterPro" id="IPR003168">
    <property type="entry name" value="Nitrile_hydratase_bsu"/>
</dbReference>
<evidence type="ECO:0000256" key="5">
    <source>
        <dbReference type="ARBA" id="ARBA00044877"/>
    </source>
</evidence>
<dbReference type="EMBL" id="CADIKF010000012">
    <property type="protein sequence ID" value="CAB3754718.1"/>
    <property type="molecule type" value="Genomic_DNA"/>
</dbReference>
<keyword evidence="4 8" id="KW-0456">Lyase</keyword>
<evidence type="ECO:0000313" key="9">
    <source>
        <dbReference type="Proteomes" id="UP000494329"/>
    </source>
</evidence>
<organism evidence="8 9">
    <name type="scientific">Paraburkholderia solisilvae</name>
    <dbReference type="NCBI Taxonomy" id="624376"/>
    <lineage>
        <taxon>Bacteria</taxon>
        <taxon>Pseudomonadati</taxon>
        <taxon>Pseudomonadota</taxon>
        <taxon>Betaproteobacteria</taxon>
        <taxon>Burkholderiales</taxon>
        <taxon>Burkholderiaceae</taxon>
        <taxon>Paraburkholderia</taxon>
    </lineage>
</organism>
<dbReference type="AlphaFoldDB" id="A0A6J5DKW0"/>
<gene>
    <name evidence="8" type="primary">nthB</name>
    <name evidence="8" type="ORF">LMG29739_02008</name>
</gene>
<dbReference type="InterPro" id="IPR049054">
    <property type="entry name" value="CN_hydtase_beta-like_N"/>
</dbReference>
<evidence type="ECO:0000259" key="7">
    <source>
        <dbReference type="Pfam" id="PF21006"/>
    </source>
</evidence>
<keyword evidence="9" id="KW-1185">Reference proteome</keyword>
<sequence>MRFIAPRSEHTVKLQHHLGGIENLGPINPETRVFVEPWEQRIFGIHTTMMAESAHLADALPAYPVRDLPTRFKSDWTWASLRTGAEDMQPFEYFKYRYYEKWLGGIAQFFVDAGYISTEELAEKTAFYRAHPDAALPDRPSAPLASQINAYLQQGDSGYHEADRAPRFAAGDTVRIADPEAVDHTRLPGYLRNKAGTIDIVYPGRFSYFVSTGVDGIGKPMPVYRIAFEAADIWGPGKSESSTTIYADLYEAYVRAAN</sequence>
<dbReference type="GO" id="GO:0018822">
    <property type="term" value="F:nitrile hydratase activity"/>
    <property type="evidence" value="ECO:0007669"/>
    <property type="project" value="UniProtKB-EC"/>
</dbReference>
<evidence type="ECO:0000256" key="3">
    <source>
        <dbReference type="ARBA" id="ARBA00013079"/>
    </source>
</evidence>
<dbReference type="NCBIfam" id="TIGR03888">
    <property type="entry name" value="nitrile_beta"/>
    <property type="match status" value="1"/>
</dbReference>
<accession>A0A6J5DKW0</accession>
<dbReference type="GO" id="GO:0046914">
    <property type="term" value="F:transition metal ion binding"/>
    <property type="evidence" value="ECO:0007669"/>
    <property type="project" value="InterPro"/>
</dbReference>
<dbReference type="EC" id="4.2.1.84" evidence="3"/>
<dbReference type="Gene3D" id="2.30.30.50">
    <property type="match status" value="1"/>
</dbReference>
<evidence type="ECO:0000259" key="6">
    <source>
        <dbReference type="Pfam" id="PF02211"/>
    </source>
</evidence>
<evidence type="ECO:0000256" key="2">
    <source>
        <dbReference type="ARBA" id="ARBA00009098"/>
    </source>
</evidence>
<dbReference type="Proteomes" id="UP000494329">
    <property type="component" value="Unassembled WGS sequence"/>
</dbReference>
<feature type="domain" description="Nitrile hydratase beta subunit" evidence="6">
    <location>
        <begin position="161"/>
        <end position="255"/>
    </location>
</feature>
<dbReference type="Gene3D" id="1.10.472.20">
    <property type="entry name" value="Nitrile hydratase, beta subunit"/>
    <property type="match status" value="1"/>
</dbReference>
<dbReference type="InterPro" id="IPR008990">
    <property type="entry name" value="Elect_transpt_acc-like_dom_sf"/>
</dbReference>
<comment type="similarity">
    <text evidence="2">Belongs to the nitrile hydratase subunit beta family.</text>
</comment>
<dbReference type="Pfam" id="PF21006">
    <property type="entry name" value="NHase_beta_N"/>
    <property type="match status" value="1"/>
</dbReference>
<dbReference type="Pfam" id="PF02211">
    <property type="entry name" value="NHase_beta_C"/>
    <property type="match status" value="1"/>
</dbReference>
<comment type="function">
    <text evidence="1">NHase catalyzes the hydration of various nitrile compounds to the corresponding amides.</text>
</comment>
<dbReference type="InterPro" id="IPR024690">
    <property type="entry name" value="CN_hydtase_beta_dom_C"/>
</dbReference>
<reference evidence="8 9" key="1">
    <citation type="submission" date="2020-04" db="EMBL/GenBank/DDBJ databases">
        <authorList>
            <person name="De Canck E."/>
        </authorList>
    </citation>
    <scope>NUCLEOTIDE SEQUENCE [LARGE SCALE GENOMIC DNA]</scope>
    <source>
        <strain evidence="8 9">LMG 29739</strain>
    </source>
</reference>
<evidence type="ECO:0000256" key="4">
    <source>
        <dbReference type="ARBA" id="ARBA00023239"/>
    </source>
</evidence>
<dbReference type="SUPFAM" id="SSF50090">
    <property type="entry name" value="Electron transport accessory proteins"/>
    <property type="match status" value="1"/>
</dbReference>
<protein>
    <recommendedName>
        <fullName evidence="3">nitrile hydratase</fullName>
        <ecNumber evidence="3">4.2.1.84</ecNumber>
    </recommendedName>
</protein>
<feature type="domain" description="Nitrile hydratase beta subunit-like N-terminal" evidence="7">
    <location>
        <begin position="13"/>
        <end position="139"/>
    </location>
</feature>